<dbReference type="Gene3D" id="2.40.160.50">
    <property type="entry name" value="membrane protein fhac: a member of the omp85/tpsb transporter family"/>
    <property type="match status" value="1"/>
</dbReference>
<dbReference type="RefSeq" id="WP_374037298.1">
    <property type="nucleotide sequence ID" value="NZ_CP169082.1"/>
</dbReference>
<feature type="signal peptide" evidence="1">
    <location>
        <begin position="1"/>
        <end position="21"/>
    </location>
</feature>
<evidence type="ECO:0000256" key="1">
    <source>
        <dbReference type="SAM" id="SignalP"/>
    </source>
</evidence>
<evidence type="ECO:0000259" key="2">
    <source>
        <dbReference type="Pfam" id="PF03865"/>
    </source>
</evidence>
<evidence type="ECO:0000313" key="4">
    <source>
        <dbReference type="Proteomes" id="UP001596152"/>
    </source>
</evidence>
<evidence type="ECO:0000313" key="3">
    <source>
        <dbReference type="EMBL" id="MFC5344159.1"/>
    </source>
</evidence>
<name>A0ABW0FRX6_9CAUL</name>
<sequence length="530" mass="55844">MRIRYAAFGLAGLMVATGAVAQDGLIVDRNRADRAPPTVAEAPAPAAAVPTVEPFVVTAVVVEGSSLTRAQIEEATRPFVGQTLDVQGLARLQQTVSAAVSRGRSALPFVVFTDGDFRQGVVRLTAIEARIGRVAIYGDAEGDVDLMRFYAARLAAEAPLSRRTAERYFSLIADIPGVTTTLQTVPSATPGAIDLGLELKRERWTYDFGLNTRGSETLGRVQMQASATVNGLFRMGDQTRLSLLLPTQVDRFQYLSLSHRAAIGSDGLSVTGSVAHLRTRPDNSPVTGDATTAGITVSWPWIRSYQTNLVVSAGLDGIDSSNAVFGEQFASDRTRTLRASAAWSRATPRRVASLSATLSRGLDGLGARSTALNDADFTKANLRADLTQAIGRQFRLGGGATLQLSDDRLPVTEQFTLGGADFGRGFTSALISGDAGWGAKVEAAWRPQALPAPVAGSEVYAFADGGEVEVNARPGLLGGTIGLASAGVGTRVALMGGKTVVEIEGARTLDEPLPGQDARWRLGLGLSTRF</sequence>
<dbReference type="InterPro" id="IPR051544">
    <property type="entry name" value="TPS_OM_transporter"/>
</dbReference>
<dbReference type="InterPro" id="IPR005565">
    <property type="entry name" value="Hemolysn_activator_HlyB_C"/>
</dbReference>
<accession>A0ABW0FRX6</accession>
<organism evidence="3 4">
    <name type="scientific">Brevundimonas staleyi</name>
    <dbReference type="NCBI Taxonomy" id="74326"/>
    <lineage>
        <taxon>Bacteria</taxon>
        <taxon>Pseudomonadati</taxon>
        <taxon>Pseudomonadota</taxon>
        <taxon>Alphaproteobacteria</taxon>
        <taxon>Caulobacterales</taxon>
        <taxon>Caulobacteraceae</taxon>
        <taxon>Brevundimonas</taxon>
    </lineage>
</organism>
<reference evidence="4" key="1">
    <citation type="journal article" date="2019" name="Int. J. Syst. Evol. Microbiol.">
        <title>The Global Catalogue of Microorganisms (GCM) 10K type strain sequencing project: providing services to taxonomists for standard genome sequencing and annotation.</title>
        <authorList>
            <consortium name="The Broad Institute Genomics Platform"/>
            <consortium name="The Broad Institute Genome Sequencing Center for Infectious Disease"/>
            <person name="Wu L."/>
            <person name="Ma J."/>
        </authorList>
    </citation>
    <scope>NUCLEOTIDE SEQUENCE [LARGE SCALE GENOMIC DNA]</scope>
    <source>
        <strain evidence="4">JCM 12125</strain>
    </source>
</reference>
<dbReference type="PANTHER" id="PTHR34597:SF6">
    <property type="entry name" value="BLR6126 PROTEIN"/>
    <property type="match status" value="1"/>
</dbReference>
<dbReference type="Pfam" id="PF03865">
    <property type="entry name" value="ShlB"/>
    <property type="match status" value="1"/>
</dbReference>
<keyword evidence="4" id="KW-1185">Reference proteome</keyword>
<feature type="domain" description="Haemolysin activator HlyB C-terminal" evidence="2">
    <location>
        <begin position="200"/>
        <end position="483"/>
    </location>
</feature>
<gene>
    <name evidence="3" type="ORF">ACFPIE_09555</name>
</gene>
<comment type="caution">
    <text evidence="3">The sequence shown here is derived from an EMBL/GenBank/DDBJ whole genome shotgun (WGS) entry which is preliminary data.</text>
</comment>
<feature type="chain" id="PRO_5046950162" evidence="1">
    <location>
        <begin position="22"/>
        <end position="530"/>
    </location>
</feature>
<keyword evidence="1" id="KW-0732">Signal</keyword>
<dbReference type="Proteomes" id="UP001596152">
    <property type="component" value="Unassembled WGS sequence"/>
</dbReference>
<proteinExistence type="predicted"/>
<dbReference type="PANTHER" id="PTHR34597">
    <property type="entry name" value="SLR1661 PROTEIN"/>
    <property type="match status" value="1"/>
</dbReference>
<protein>
    <submittedName>
        <fullName evidence="3">ShlB/FhaC/HecB family hemolysin secretion/activation protein</fullName>
    </submittedName>
</protein>
<dbReference type="EMBL" id="JBHSLF010000018">
    <property type="protein sequence ID" value="MFC5344159.1"/>
    <property type="molecule type" value="Genomic_DNA"/>
</dbReference>